<reference evidence="2" key="1">
    <citation type="submission" date="2017-08" db="EMBL/GenBank/DDBJ databases">
        <authorList>
            <person name="Varghese N."/>
            <person name="Submissions S."/>
        </authorList>
    </citation>
    <scope>NUCLEOTIDE SEQUENCE [LARGE SCALE GENOMIC DNA]</scope>
    <source>
        <strain evidence="2">JA234</strain>
    </source>
</reference>
<dbReference type="EMBL" id="OAOQ01000022">
    <property type="protein sequence ID" value="SNX74386.1"/>
    <property type="molecule type" value="Genomic_DNA"/>
</dbReference>
<evidence type="ECO:0000313" key="1">
    <source>
        <dbReference type="EMBL" id="SNX74386.1"/>
    </source>
</evidence>
<proteinExistence type="predicted"/>
<dbReference type="Proteomes" id="UP000219467">
    <property type="component" value="Unassembled WGS sequence"/>
</dbReference>
<sequence>MTTTTRHTVACPCGHKGTIRMRENDAPFTRQWESYSLEGLNGGSTEVDGFLSWEEVFARIAPSCPKCGQKLTPDHLTGD</sequence>
<evidence type="ECO:0000313" key="2">
    <source>
        <dbReference type="Proteomes" id="UP000219467"/>
    </source>
</evidence>
<accession>A0A285D4X8</accession>
<gene>
    <name evidence="1" type="ORF">SAMN05878503_12216</name>
</gene>
<keyword evidence="2" id="KW-1185">Reference proteome</keyword>
<name>A0A285D4X8_9RHOB</name>
<organism evidence="1 2">
    <name type="scientific">Cereibacter ovatus</name>
    <dbReference type="NCBI Taxonomy" id="439529"/>
    <lineage>
        <taxon>Bacteria</taxon>
        <taxon>Pseudomonadati</taxon>
        <taxon>Pseudomonadota</taxon>
        <taxon>Alphaproteobacteria</taxon>
        <taxon>Rhodobacterales</taxon>
        <taxon>Paracoccaceae</taxon>
        <taxon>Cereibacter</taxon>
    </lineage>
</organism>
<dbReference type="AlphaFoldDB" id="A0A285D4X8"/>
<protein>
    <submittedName>
        <fullName evidence="1">Uncharacterized protein</fullName>
    </submittedName>
</protein>